<evidence type="ECO:0000256" key="5">
    <source>
        <dbReference type="ARBA" id="ARBA00022827"/>
    </source>
</evidence>
<dbReference type="GO" id="GO:0016491">
    <property type="term" value="F:oxidoreductase activity"/>
    <property type="evidence" value="ECO:0007669"/>
    <property type="project" value="UniProtKB-KW"/>
</dbReference>
<keyword evidence="10" id="KW-1185">Reference proteome</keyword>
<dbReference type="Gene3D" id="3.30.9.10">
    <property type="entry name" value="D-Amino Acid Oxidase, subunit A, domain 2"/>
    <property type="match status" value="1"/>
</dbReference>
<dbReference type="PRINTS" id="PR01001">
    <property type="entry name" value="FADG3PDH"/>
</dbReference>
<evidence type="ECO:0000256" key="2">
    <source>
        <dbReference type="ARBA" id="ARBA00007330"/>
    </source>
</evidence>
<dbReference type="Gene3D" id="3.50.50.60">
    <property type="entry name" value="FAD/NAD(P)-binding domain"/>
    <property type="match status" value="1"/>
</dbReference>
<proteinExistence type="inferred from homology"/>
<dbReference type="InterPro" id="IPR006076">
    <property type="entry name" value="FAD-dep_OxRdtase"/>
</dbReference>
<evidence type="ECO:0000256" key="1">
    <source>
        <dbReference type="ARBA" id="ARBA00001974"/>
    </source>
</evidence>
<reference evidence="10" key="1">
    <citation type="journal article" date="2019" name="Int. J. Syst. Evol. Microbiol.">
        <title>The Global Catalogue of Microorganisms (GCM) 10K type strain sequencing project: providing services to taxonomists for standard genome sequencing and annotation.</title>
        <authorList>
            <consortium name="The Broad Institute Genomics Platform"/>
            <consortium name="The Broad Institute Genome Sequencing Center for Infectious Disease"/>
            <person name="Wu L."/>
            <person name="Ma J."/>
        </authorList>
    </citation>
    <scope>NUCLEOTIDE SEQUENCE [LARGE SCALE GENOMIC DNA]</scope>
    <source>
        <strain evidence="10">KCTC 42498</strain>
    </source>
</reference>
<organism evidence="9 10">
    <name type="scientific">Pontibacter locisalis</name>
    <dbReference type="NCBI Taxonomy" id="1719035"/>
    <lineage>
        <taxon>Bacteria</taxon>
        <taxon>Pseudomonadati</taxon>
        <taxon>Bacteroidota</taxon>
        <taxon>Cytophagia</taxon>
        <taxon>Cytophagales</taxon>
        <taxon>Hymenobacteraceae</taxon>
        <taxon>Pontibacter</taxon>
    </lineage>
</organism>
<dbReference type="InterPro" id="IPR000447">
    <property type="entry name" value="G3P_DH_FAD-dep"/>
</dbReference>
<evidence type="ECO:0000313" key="10">
    <source>
        <dbReference type="Proteomes" id="UP001597544"/>
    </source>
</evidence>
<dbReference type="InterPro" id="IPR031656">
    <property type="entry name" value="DAO_C"/>
</dbReference>
<accession>A0ABW5IPC3</accession>
<gene>
    <name evidence="9" type="ORF">ACFSRY_13925</name>
</gene>
<dbReference type="Gene3D" id="1.10.8.870">
    <property type="entry name" value="Alpha-glycerophosphate oxidase, cap domain"/>
    <property type="match status" value="1"/>
</dbReference>
<keyword evidence="5" id="KW-0274">FAD</keyword>
<keyword evidence="3" id="KW-0285">Flavoprotein</keyword>
<comment type="similarity">
    <text evidence="2">Belongs to the FAD-dependent glycerol-3-phosphate dehydrogenase family.</text>
</comment>
<dbReference type="EMBL" id="JBHULU010000020">
    <property type="protein sequence ID" value="MFD2514971.1"/>
    <property type="molecule type" value="Genomic_DNA"/>
</dbReference>
<dbReference type="PANTHER" id="PTHR11985:SF35">
    <property type="entry name" value="ANAEROBIC GLYCEROL-3-PHOSPHATE DEHYDROGENASE SUBUNIT A"/>
    <property type="match status" value="1"/>
</dbReference>
<dbReference type="InterPro" id="IPR036188">
    <property type="entry name" value="FAD/NAD-bd_sf"/>
</dbReference>
<feature type="domain" description="Alpha-glycerophosphate oxidase C-terminal" evidence="8">
    <location>
        <begin position="417"/>
        <end position="501"/>
    </location>
</feature>
<evidence type="ECO:0000256" key="3">
    <source>
        <dbReference type="ARBA" id="ARBA00022630"/>
    </source>
</evidence>
<evidence type="ECO:0000256" key="6">
    <source>
        <dbReference type="ARBA" id="ARBA00023002"/>
    </source>
</evidence>
<evidence type="ECO:0000256" key="4">
    <source>
        <dbReference type="ARBA" id="ARBA00022798"/>
    </source>
</evidence>
<keyword evidence="4" id="KW-0319">Glycerol metabolism</keyword>
<evidence type="ECO:0000259" key="7">
    <source>
        <dbReference type="Pfam" id="PF01266"/>
    </source>
</evidence>
<keyword evidence="6 9" id="KW-0560">Oxidoreductase</keyword>
<protein>
    <submittedName>
        <fullName evidence="9">Glycerol-3-phosphate dehydrogenase/oxidase</fullName>
        <ecNumber evidence="9">1.-.-.-</ecNumber>
    </submittedName>
</protein>
<dbReference type="PANTHER" id="PTHR11985">
    <property type="entry name" value="GLYCEROL-3-PHOSPHATE DEHYDROGENASE"/>
    <property type="match status" value="1"/>
</dbReference>
<sequence length="523" mass="57954">MKRPEMTDQLRDETITWDIVIIGGGATGLGIAMDAAIRGYTTLLLEQSDFAKGTSSRSTKLIHGGVRYLAQGKVKLVLEALKERGLLLQNAAHVVKKQAFVIPAYSWWQALYYLAGLKLYDVLAGKWSLGASKFINRKQALKALPTVNHKALKGGILYYDSQFDDTRLAINLAQTAVENGACVINYMRVTDLLKDEAGKINGVAVQDLETGSKYTPKAKAVINATGVFVDDILRMEQHEAHPLVQPSQGVHLVLDQKFLPGSNALLVPKTDDGRVLFAVPWHRHLLVGTTDTLRERAELEPRALEQEIDFILGNAGRYLHQKPQREDVLSVFAGLRPLAAHQGNEQSTKDISRNYKIIVSPAGLVTVTGGKWTIFRKMAEDTIDRAIKTHHLPLMPCQTAHYAIHGNTPGAEPGCHLSIYGTDAKAIKQLMQRQPSLAERLHPSFPHYKAEIVWAVRSEMARTIEDVLARRLRLLFLDARAAMNVAPEVARILALELGRSPEWELQQARAFIQLAEGYLAPAN</sequence>
<evidence type="ECO:0000313" key="9">
    <source>
        <dbReference type="EMBL" id="MFD2514971.1"/>
    </source>
</evidence>
<dbReference type="Proteomes" id="UP001597544">
    <property type="component" value="Unassembled WGS sequence"/>
</dbReference>
<name>A0ABW5IPC3_9BACT</name>
<dbReference type="Pfam" id="PF01266">
    <property type="entry name" value="DAO"/>
    <property type="match status" value="1"/>
</dbReference>
<evidence type="ECO:0000259" key="8">
    <source>
        <dbReference type="Pfam" id="PF16901"/>
    </source>
</evidence>
<dbReference type="Pfam" id="PF16901">
    <property type="entry name" value="DAO_C"/>
    <property type="match status" value="1"/>
</dbReference>
<dbReference type="InterPro" id="IPR038299">
    <property type="entry name" value="DAO_C_sf"/>
</dbReference>
<comment type="cofactor">
    <cofactor evidence="1">
        <name>FAD</name>
        <dbReference type="ChEBI" id="CHEBI:57692"/>
    </cofactor>
</comment>
<feature type="domain" description="FAD dependent oxidoreductase" evidence="7">
    <location>
        <begin position="18"/>
        <end position="343"/>
    </location>
</feature>
<dbReference type="RefSeq" id="WP_377508748.1">
    <property type="nucleotide sequence ID" value="NZ_JBHULU010000020.1"/>
</dbReference>
<dbReference type="EC" id="1.-.-.-" evidence="9"/>
<dbReference type="SUPFAM" id="SSF51905">
    <property type="entry name" value="FAD/NAD(P)-binding domain"/>
    <property type="match status" value="1"/>
</dbReference>
<comment type="caution">
    <text evidence="9">The sequence shown here is derived from an EMBL/GenBank/DDBJ whole genome shotgun (WGS) entry which is preliminary data.</text>
</comment>